<dbReference type="RefSeq" id="WP_109712588.1">
    <property type="nucleotide sequence ID" value="NZ_QGDS01000009.1"/>
</dbReference>
<dbReference type="Gene3D" id="3.20.20.150">
    <property type="entry name" value="Divalent-metal-dependent TIM barrel enzymes"/>
    <property type="match status" value="1"/>
</dbReference>
<accession>A0A315ZVN6</accession>
<evidence type="ECO:0000259" key="1">
    <source>
        <dbReference type="Pfam" id="PF01261"/>
    </source>
</evidence>
<protein>
    <submittedName>
        <fullName evidence="2">Protein FrlC</fullName>
    </submittedName>
</protein>
<reference evidence="3" key="1">
    <citation type="submission" date="2017-07" db="EMBL/GenBank/DDBJ databases">
        <authorList>
            <person name="Varghese N."/>
            <person name="Submissions S."/>
        </authorList>
    </citation>
    <scope>NUCLEOTIDE SEQUENCE [LARGE SCALE GENOMIC DNA]</scope>
    <source>
        <strain evidence="3">NLAE-zl-C134</strain>
    </source>
</reference>
<dbReference type="Proteomes" id="UP000254051">
    <property type="component" value="Unassembled WGS sequence"/>
</dbReference>
<keyword evidence="3" id="KW-1185">Reference proteome</keyword>
<dbReference type="AlphaFoldDB" id="A0A315ZVN6"/>
<dbReference type="InterPro" id="IPR013022">
    <property type="entry name" value="Xyl_isomerase-like_TIM-brl"/>
</dbReference>
<dbReference type="OrthoDB" id="9814946at2"/>
<evidence type="ECO:0000313" key="3">
    <source>
        <dbReference type="Proteomes" id="UP000254051"/>
    </source>
</evidence>
<name>A0A315ZVN6_9FIRM</name>
<feature type="domain" description="Xylose isomerase-like TIM barrel" evidence="1">
    <location>
        <begin position="31"/>
        <end position="277"/>
    </location>
</feature>
<dbReference type="PANTHER" id="PTHR12110:SF21">
    <property type="entry name" value="XYLOSE ISOMERASE-LIKE TIM BARREL DOMAIN-CONTAINING PROTEIN"/>
    <property type="match status" value="1"/>
</dbReference>
<evidence type="ECO:0000313" key="2">
    <source>
        <dbReference type="EMBL" id="SUQ15090.1"/>
    </source>
</evidence>
<proteinExistence type="predicted"/>
<gene>
    <name evidence="2" type="ORF">SAMN05216529_109143</name>
</gene>
<dbReference type="Pfam" id="PF01261">
    <property type="entry name" value="AP_endonuc_2"/>
    <property type="match status" value="1"/>
</dbReference>
<dbReference type="EMBL" id="UHJJ01000009">
    <property type="protein sequence ID" value="SUQ15090.1"/>
    <property type="molecule type" value="Genomic_DNA"/>
</dbReference>
<dbReference type="InterPro" id="IPR050312">
    <property type="entry name" value="IolE/XylAMocC-like"/>
</dbReference>
<dbReference type="InterPro" id="IPR036237">
    <property type="entry name" value="Xyl_isomerase-like_sf"/>
</dbReference>
<dbReference type="PANTHER" id="PTHR12110">
    <property type="entry name" value="HYDROXYPYRUVATE ISOMERASE"/>
    <property type="match status" value="1"/>
</dbReference>
<organism evidence="2 3">
    <name type="scientific">Faecalicatena contorta</name>
    <dbReference type="NCBI Taxonomy" id="39482"/>
    <lineage>
        <taxon>Bacteria</taxon>
        <taxon>Bacillati</taxon>
        <taxon>Bacillota</taxon>
        <taxon>Clostridia</taxon>
        <taxon>Lachnospirales</taxon>
        <taxon>Lachnospiraceae</taxon>
        <taxon>Faecalicatena</taxon>
    </lineage>
</organism>
<dbReference type="SUPFAM" id="SSF51658">
    <property type="entry name" value="Xylose isomerase-like"/>
    <property type="match status" value="1"/>
</dbReference>
<sequence>MYRTKHITMNQIAAGNYPYPLYSFTYFLDSMERLGIKNIELWAAGPHLYLDDFTVPMLERMEQDIRRRGLIPICFTPEQCMYPVNIGAREAYIRERSIRYFEKALNAAEILGISRIVVTPGDGYREESPDLTRKHTIESLRYLNEKAKRKNITLLLEHLTAETTNLGVKAIELRRLWDEADCENLICMVDTDMMSRCGETVQNYLDAFRGQIGHVHFIDGMPSGHLVPGDGVLPMEQFLKELDEVEYSGYLSLEILDGRYQLHPEDAVRRSLKWLEERMKDH</sequence>